<dbReference type="InterPro" id="IPR002397">
    <property type="entry name" value="Cyt_P450_B"/>
</dbReference>
<reference evidence="8 11" key="2">
    <citation type="submission" date="2020-08" db="EMBL/GenBank/DDBJ databases">
        <title>Sequencing the genomes of 1000 actinobacteria strains.</title>
        <authorList>
            <person name="Klenk H.-P."/>
        </authorList>
    </citation>
    <scope>NUCLEOTIDE SEQUENCE [LARGE SCALE GENOMIC DNA]</scope>
    <source>
        <strain evidence="8 11">DSM 15626</strain>
    </source>
</reference>
<comment type="caution">
    <text evidence="9">The sequence shown here is derived from an EMBL/GenBank/DDBJ whole genome shotgun (WGS) entry which is preliminary data.</text>
</comment>
<accession>A0A7Y4KXK3</accession>
<dbReference type="GO" id="GO:0004497">
    <property type="term" value="F:monooxygenase activity"/>
    <property type="evidence" value="ECO:0007669"/>
    <property type="project" value="UniProtKB-KW"/>
</dbReference>
<dbReference type="PROSITE" id="PS00086">
    <property type="entry name" value="CYTOCHROME_P450"/>
    <property type="match status" value="1"/>
</dbReference>
<gene>
    <name evidence="8" type="ORF">HNR71_005307</name>
    <name evidence="9" type="ORF">HPO96_09600</name>
</gene>
<organism evidence="9 10">
    <name type="scientific">Kribbella sandramycini</name>
    <dbReference type="NCBI Taxonomy" id="60450"/>
    <lineage>
        <taxon>Bacteria</taxon>
        <taxon>Bacillati</taxon>
        <taxon>Actinomycetota</taxon>
        <taxon>Actinomycetes</taxon>
        <taxon>Propionibacteriales</taxon>
        <taxon>Kribbellaceae</taxon>
        <taxon>Kribbella</taxon>
    </lineage>
</organism>
<evidence type="ECO:0000256" key="6">
    <source>
        <dbReference type="ARBA" id="ARBA00023033"/>
    </source>
</evidence>
<keyword evidence="10" id="KW-1185">Reference proteome</keyword>
<name>A0A7Y4KXK3_9ACTN</name>
<dbReference type="PANTHER" id="PTHR46696:SF1">
    <property type="entry name" value="CYTOCHROME P450 YJIB-RELATED"/>
    <property type="match status" value="1"/>
</dbReference>
<dbReference type="InterPro" id="IPR001128">
    <property type="entry name" value="Cyt_P450"/>
</dbReference>
<dbReference type="GO" id="GO:0005506">
    <property type="term" value="F:iron ion binding"/>
    <property type="evidence" value="ECO:0007669"/>
    <property type="project" value="InterPro"/>
</dbReference>
<dbReference type="Proteomes" id="UP000553957">
    <property type="component" value="Unassembled WGS sequence"/>
</dbReference>
<reference evidence="9 10" key="1">
    <citation type="submission" date="2020-05" db="EMBL/GenBank/DDBJ databases">
        <title>Genome sequence of Kribbella sandramycini ATCC 39419.</title>
        <authorList>
            <person name="Maclea K.S."/>
            <person name="Fair J.L."/>
        </authorList>
    </citation>
    <scope>NUCLEOTIDE SEQUENCE [LARGE SCALE GENOMIC DNA]</scope>
    <source>
        <strain evidence="9 10">ATCC 39419</strain>
    </source>
</reference>
<evidence type="ECO:0000313" key="9">
    <source>
        <dbReference type="EMBL" id="NOL40498.1"/>
    </source>
</evidence>
<proteinExistence type="inferred from homology"/>
<dbReference type="CDD" id="cd11029">
    <property type="entry name" value="CYP107-like"/>
    <property type="match status" value="1"/>
</dbReference>
<dbReference type="GO" id="GO:0020037">
    <property type="term" value="F:heme binding"/>
    <property type="evidence" value="ECO:0007669"/>
    <property type="project" value="InterPro"/>
</dbReference>
<keyword evidence="6 7" id="KW-0503">Monooxygenase</keyword>
<dbReference type="RefSeq" id="WP_171672997.1">
    <property type="nucleotide sequence ID" value="NZ_BAAAGT010000002.1"/>
</dbReference>
<dbReference type="AlphaFoldDB" id="A0A7Y4KXK3"/>
<evidence type="ECO:0000313" key="11">
    <source>
        <dbReference type="Proteomes" id="UP000553957"/>
    </source>
</evidence>
<keyword evidence="3 7" id="KW-0479">Metal-binding</keyword>
<dbReference type="Gene3D" id="1.10.630.10">
    <property type="entry name" value="Cytochrome P450"/>
    <property type="match status" value="1"/>
</dbReference>
<evidence type="ECO:0000256" key="1">
    <source>
        <dbReference type="ARBA" id="ARBA00010617"/>
    </source>
</evidence>
<comment type="similarity">
    <text evidence="1 7">Belongs to the cytochrome P450 family.</text>
</comment>
<dbReference type="EMBL" id="JABJRC010000002">
    <property type="protein sequence ID" value="NOL40498.1"/>
    <property type="molecule type" value="Genomic_DNA"/>
</dbReference>
<sequence>MPTVLTDDYIQDPHRVAELLRAEGPVRHVVLPTGMPAWLVTGYAEARELLTDPRLSSNGVYDRLEKLRGAATGEPSSFSPDLARHLLNTDPPDHTRLRKLVNKAFTPRVIERLRPRIEEIADELLDAIEQSADDPIDLLPAYAYPLPITVICELLGIPVEDQDRFGQWSGSLVSTAGPKEIGEASAAMGGYLFGLIEQKRAEPADDLLSALVHAADDGDRLTVPELIAMTFVLLIGGYETTVNLIGSGVLSLLTNPAELERLRADRSLLRNGIEELLRYETPNNMSSPRYTTEPIKVGDVEIPANEFVLVSLLAANRDPARFDGADRLDIARPTSGHHLGFGHGIHFCVGAPLGRLEGEIAIGKLLDRFPALRLAVPVTELRWRPSTAMRALQTLPVHVR</sequence>
<dbReference type="SUPFAM" id="SSF48264">
    <property type="entry name" value="Cytochrome P450"/>
    <property type="match status" value="1"/>
</dbReference>
<evidence type="ECO:0000256" key="2">
    <source>
        <dbReference type="ARBA" id="ARBA00022617"/>
    </source>
</evidence>
<evidence type="ECO:0000256" key="3">
    <source>
        <dbReference type="ARBA" id="ARBA00022723"/>
    </source>
</evidence>
<evidence type="ECO:0000256" key="7">
    <source>
        <dbReference type="RuleBase" id="RU000461"/>
    </source>
</evidence>
<dbReference type="PRINTS" id="PR00359">
    <property type="entry name" value="BP450"/>
</dbReference>
<evidence type="ECO:0000313" key="10">
    <source>
        <dbReference type="Proteomes" id="UP000534306"/>
    </source>
</evidence>
<keyword evidence="2 7" id="KW-0349">Heme</keyword>
<dbReference type="Pfam" id="PF00067">
    <property type="entry name" value="p450"/>
    <property type="match status" value="2"/>
</dbReference>
<keyword evidence="5 7" id="KW-0408">Iron</keyword>
<evidence type="ECO:0000256" key="4">
    <source>
        <dbReference type="ARBA" id="ARBA00023002"/>
    </source>
</evidence>
<evidence type="ECO:0000256" key="5">
    <source>
        <dbReference type="ARBA" id="ARBA00023004"/>
    </source>
</evidence>
<evidence type="ECO:0000313" key="8">
    <source>
        <dbReference type="EMBL" id="MBB6569670.1"/>
    </source>
</evidence>
<dbReference type="InterPro" id="IPR017972">
    <property type="entry name" value="Cyt_P450_CS"/>
</dbReference>
<dbReference type="FunFam" id="1.10.630.10:FF:000018">
    <property type="entry name" value="Cytochrome P450 monooxygenase"/>
    <property type="match status" value="1"/>
</dbReference>
<keyword evidence="4 7" id="KW-0560">Oxidoreductase</keyword>
<dbReference type="Proteomes" id="UP000534306">
    <property type="component" value="Unassembled WGS sequence"/>
</dbReference>
<dbReference type="EMBL" id="JACHKF010000001">
    <property type="protein sequence ID" value="MBB6569670.1"/>
    <property type="molecule type" value="Genomic_DNA"/>
</dbReference>
<dbReference type="PANTHER" id="PTHR46696">
    <property type="entry name" value="P450, PUTATIVE (EUROFUNG)-RELATED"/>
    <property type="match status" value="1"/>
</dbReference>
<dbReference type="InterPro" id="IPR036396">
    <property type="entry name" value="Cyt_P450_sf"/>
</dbReference>
<dbReference type="GO" id="GO:0016705">
    <property type="term" value="F:oxidoreductase activity, acting on paired donors, with incorporation or reduction of molecular oxygen"/>
    <property type="evidence" value="ECO:0007669"/>
    <property type="project" value="InterPro"/>
</dbReference>
<protein>
    <submittedName>
        <fullName evidence="9">Cytochrome P450</fullName>
    </submittedName>
</protein>